<reference evidence="2" key="2">
    <citation type="submission" date="2015-01" db="EMBL/GenBank/DDBJ databases">
        <title>Evolutionary Origins and Diversification of the Mycorrhizal Mutualists.</title>
        <authorList>
            <consortium name="DOE Joint Genome Institute"/>
            <consortium name="Mycorrhizal Genomics Consortium"/>
            <person name="Kohler A."/>
            <person name="Kuo A."/>
            <person name="Nagy L.G."/>
            <person name="Floudas D."/>
            <person name="Copeland A."/>
            <person name="Barry K.W."/>
            <person name="Cichocki N."/>
            <person name="Veneault-Fourrey C."/>
            <person name="LaButti K."/>
            <person name="Lindquist E.A."/>
            <person name="Lipzen A."/>
            <person name="Lundell T."/>
            <person name="Morin E."/>
            <person name="Murat C."/>
            <person name="Riley R."/>
            <person name="Ohm R."/>
            <person name="Sun H."/>
            <person name="Tunlid A."/>
            <person name="Henrissat B."/>
            <person name="Grigoriev I.V."/>
            <person name="Hibbett D.S."/>
            <person name="Martin F."/>
        </authorList>
    </citation>
    <scope>NUCLEOTIDE SEQUENCE [LARGE SCALE GENOMIC DNA]</scope>
    <source>
        <strain evidence="2">MUT 4182</strain>
    </source>
</reference>
<accession>A0A0C3QIS2</accession>
<evidence type="ECO:0000313" key="1">
    <source>
        <dbReference type="EMBL" id="KIO32030.1"/>
    </source>
</evidence>
<dbReference type="HOGENOM" id="CLU_2252033_0_0_1"/>
<gene>
    <name evidence="1" type="ORF">M407DRAFT_19055</name>
</gene>
<proteinExistence type="predicted"/>
<dbReference type="OrthoDB" id="3235372at2759"/>
<evidence type="ECO:0000313" key="2">
    <source>
        <dbReference type="Proteomes" id="UP000054248"/>
    </source>
</evidence>
<organism evidence="1 2">
    <name type="scientific">Tulasnella calospora MUT 4182</name>
    <dbReference type="NCBI Taxonomy" id="1051891"/>
    <lineage>
        <taxon>Eukaryota</taxon>
        <taxon>Fungi</taxon>
        <taxon>Dikarya</taxon>
        <taxon>Basidiomycota</taxon>
        <taxon>Agaricomycotina</taxon>
        <taxon>Agaricomycetes</taxon>
        <taxon>Cantharellales</taxon>
        <taxon>Tulasnellaceae</taxon>
        <taxon>Tulasnella</taxon>
    </lineage>
</organism>
<dbReference type="AlphaFoldDB" id="A0A0C3QIS2"/>
<reference evidence="1 2" key="1">
    <citation type="submission" date="2014-04" db="EMBL/GenBank/DDBJ databases">
        <authorList>
            <consortium name="DOE Joint Genome Institute"/>
            <person name="Kuo A."/>
            <person name="Girlanda M."/>
            <person name="Perotto S."/>
            <person name="Kohler A."/>
            <person name="Nagy L.G."/>
            <person name="Floudas D."/>
            <person name="Copeland A."/>
            <person name="Barry K.W."/>
            <person name="Cichocki N."/>
            <person name="Veneault-Fourrey C."/>
            <person name="LaButti K."/>
            <person name="Lindquist E.A."/>
            <person name="Lipzen A."/>
            <person name="Lundell T."/>
            <person name="Morin E."/>
            <person name="Murat C."/>
            <person name="Sun H."/>
            <person name="Tunlid A."/>
            <person name="Henrissat B."/>
            <person name="Grigoriev I.V."/>
            <person name="Hibbett D.S."/>
            <person name="Martin F."/>
            <person name="Nordberg H.P."/>
            <person name="Cantor M.N."/>
            <person name="Hua S.X."/>
        </authorList>
    </citation>
    <scope>NUCLEOTIDE SEQUENCE [LARGE SCALE GENOMIC DNA]</scope>
    <source>
        <strain evidence="1 2">MUT 4182</strain>
    </source>
</reference>
<dbReference type="EMBL" id="KN822958">
    <property type="protein sequence ID" value="KIO32030.1"/>
    <property type="molecule type" value="Genomic_DNA"/>
</dbReference>
<protein>
    <submittedName>
        <fullName evidence="1">Uncharacterized protein</fullName>
    </submittedName>
</protein>
<keyword evidence="2" id="KW-1185">Reference proteome</keyword>
<dbReference type="Proteomes" id="UP000054248">
    <property type="component" value="Unassembled WGS sequence"/>
</dbReference>
<sequence length="104" mass="11296">METPAAAPSQPSSQIVSDIVPQSSSAITWIAFSGSPGESSGDFIQAVQRVAFQQGHSRDDRWIADFIATCFNGNALHWYSELDDETQESWKKTKDGSPEALSSC</sequence>
<name>A0A0C3QIS2_9AGAM</name>